<evidence type="ECO:0000313" key="2">
    <source>
        <dbReference type="EMBL" id="KAJ7039003.1"/>
    </source>
</evidence>
<dbReference type="Proteomes" id="UP001218188">
    <property type="component" value="Unassembled WGS sequence"/>
</dbReference>
<keyword evidence="3" id="KW-1185">Reference proteome</keyword>
<evidence type="ECO:0000256" key="1">
    <source>
        <dbReference type="SAM" id="MobiDB-lite"/>
    </source>
</evidence>
<accession>A0AAD6T746</accession>
<proteinExistence type="predicted"/>
<organism evidence="2 3">
    <name type="scientific">Mycena alexandri</name>
    <dbReference type="NCBI Taxonomy" id="1745969"/>
    <lineage>
        <taxon>Eukaryota</taxon>
        <taxon>Fungi</taxon>
        <taxon>Dikarya</taxon>
        <taxon>Basidiomycota</taxon>
        <taxon>Agaricomycotina</taxon>
        <taxon>Agaricomycetes</taxon>
        <taxon>Agaricomycetidae</taxon>
        <taxon>Agaricales</taxon>
        <taxon>Marasmiineae</taxon>
        <taxon>Mycenaceae</taxon>
        <taxon>Mycena</taxon>
    </lineage>
</organism>
<gene>
    <name evidence="2" type="ORF">C8F04DRAFT_333175</name>
</gene>
<evidence type="ECO:0000313" key="3">
    <source>
        <dbReference type="Proteomes" id="UP001218188"/>
    </source>
</evidence>
<reference evidence="2" key="1">
    <citation type="submission" date="2023-03" db="EMBL/GenBank/DDBJ databases">
        <title>Massive genome expansion in bonnet fungi (Mycena s.s.) driven by repeated elements and novel gene families across ecological guilds.</title>
        <authorList>
            <consortium name="Lawrence Berkeley National Laboratory"/>
            <person name="Harder C.B."/>
            <person name="Miyauchi S."/>
            <person name="Viragh M."/>
            <person name="Kuo A."/>
            <person name="Thoen E."/>
            <person name="Andreopoulos B."/>
            <person name="Lu D."/>
            <person name="Skrede I."/>
            <person name="Drula E."/>
            <person name="Henrissat B."/>
            <person name="Morin E."/>
            <person name="Kohler A."/>
            <person name="Barry K."/>
            <person name="LaButti K."/>
            <person name="Morin E."/>
            <person name="Salamov A."/>
            <person name="Lipzen A."/>
            <person name="Mereny Z."/>
            <person name="Hegedus B."/>
            <person name="Baldrian P."/>
            <person name="Stursova M."/>
            <person name="Weitz H."/>
            <person name="Taylor A."/>
            <person name="Grigoriev I.V."/>
            <person name="Nagy L.G."/>
            <person name="Martin F."/>
            <person name="Kauserud H."/>
        </authorList>
    </citation>
    <scope>NUCLEOTIDE SEQUENCE</scope>
    <source>
        <strain evidence="2">CBHHK200</strain>
    </source>
</reference>
<feature type="region of interest" description="Disordered" evidence="1">
    <location>
        <begin position="1"/>
        <end position="31"/>
    </location>
</feature>
<protein>
    <submittedName>
        <fullName evidence="2">Uncharacterized protein</fullName>
    </submittedName>
</protein>
<dbReference type="AlphaFoldDB" id="A0AAD6T746"/>
<comment type="caution">
    <text evidence="2">The sequence shown here is derived from an EMBL/GenBank/DDBJ whole genome shotgun (WGS) entry which is preliminary data.</text>
</comment>
<dbReference type="EMBL" id="JARJCM010000029">
    <property type="protein sequence ID" value="KAJ7039003.1"/>
    <property type="molecule type" value="Genomic_DNA"/>
</dbReference>
<name>A0AAD6T746_9AGAR</name>
<sequence>MMTGREQGLPGDPSCREQGPNVPARTRTSSALLSRKDKSALRTFCSLTPLFVPIYLIVPIPTLSRRSSPSCTPPQPGAVCAKSLTLGVGVPAHMIPLPCAQPCASASSPRTELVPSTRASCAPRCAHGSPGRVCGTRSCGSVQSSFLRRFSAVHVAESYLAVYLYQLTLNTSTLPNYGS</sequence>